<dbReference type="PANTHER" id="PTHR21301:SF10">
    <property type="entry name" value="REVERSE TRANSCRIPTASE DOMAIN-CONTAINING PROTEIN"/>
    <property type="match status" value="1"/>
</dbReference>
<dbReference type="Pfam" id="PF26215">
    <property type="entry name" value="HTH_animal"/>
    <property type="match status" value="1"/>
</dbReference>
<reference evidence="2 3" key="1">
    <citation type="submission" date="2024-10" db="EMBL/GenBank/DDBJ databases">
        <title>Updated reference genomes for cyclostephanoid diatoms.</title>
        <authorList>
            <person name="Roberts W.R."/>
            <person name="Alverson A.J."/>
        </authorList>
    </citation>
    <scope>NUCLEOTIDE SEQUENCE [LARGE SCALE GENOMIC DNA]</scope>
    <source>
        <strain evidence="2 3">AJA010-31</strain>
    </source>
</reference>
<comment type="caution">
    <text evidence="2">The sequence shown here is derived from an EMBL/GenBank/DDBJ whole genome shotgun (WGS) entry which is preliminary data.</text>
</comment>
<proteinExistence type="predicted"/>
<protein>
    <recommendedName>
        <fullName evidence="1">Helix-turn-helix domain-containing protein</fullName>
    </recommendedName>
</protein>
<evidence type="ECO:0000259" key="1">
    <source>
        <dbReference type="Pfam" id="PF26215"/>
    </source>
</evidence>
<dbReference type="InterPro" id="IPR058912">
    <property type="entry name" value="HTH_animal"/>
</dbReference>
<name>A0ABD3NBL1_9STRA</name>
<organism evidence="2 3">
    <name type="scientific">Cyclotella atomus</name>
    <dbReference type="NCBI Taxonomy" id="382360"/>
    <lineage>
        <taxon>Eukaryota</taxon>
        <taxon>Sar</taxon>
        <taxon>Stramenopiles</taxon>
        <taxon>Ochrophyta</taxon>
        <taxon>Bacillariophyta</taxon>
        <taxon>Coscinodiscophyceae</taxon>
        <taxon>Thalassiosirophycidae</taxon>
        <taxon>Stephanodiscales</taxon>
        <taxon>Stephanodiscaceae</taxon>
        <taxon>Cyclotella</taxon>
    </lineage>
</organism>
<dbReference type="AlphaFoldDB" id="A0ABD3NBL1"/>
<evidence type="ECO:0000313" key="2">
    <source>
        <dbReference type="EMBL" id="KAL3773397.1"/>
    </source>
</evidence>
<keyword evidence="3" id="KW-1185">Reference proteome</keyword>
<dbReference type="PANTHER" id="PTHR21301">
    <property type="entry name" value="REVERSE TRANSCRIPTASE"/>
    <property type="match status" value="1"/>
</dbReference>
<gene>
    <name evidence="2" type="ORF">ACHAWO_003688</name>
</gene>
<dbReference type="EMBL" id="JALLPJ020001235">
    <property type="protein sequence ID" value="KAL3773397.1"/>
    <property type="molecule type" value="Genomic_DNA"/>
</dbReference>
<dbReference type="Proteomes" id="UP001530400">
    <property type="component" value="Unassembled WGS sequence"/>
</dbReference>
<sequence>MPSNMAFHDLTPSHRVPKAAKSLLGLGSKFIVTPSKTTGSIEQTIKRFQRDFHLKVYFACECDEATELTCAADFANQQRSKLYVKSKWNPTENDVPFWVTARLSKFFARVQRLFQQRRATSNLLPYQEEIMNSLLDDPTLLFPDTDKGLGPCAVEYSQYVEDCLVHLRNKECYQQLSEEEAESEVSQLTEKIELWLKKYKQVLGKHAVGYIENHIKANSNSPFGQFYILYKIHKGMKNGRWPTRPVCSDVTSITHGIGKWINEQLAPVQQAQKSYFKDSFALKEMLDNLVLPPNALLFTADATSMYTNIRTAPALQAVSSYLRTNYPNLGGDVEAVIDALHLVFENNFFKFGDTIWKQCSGTAMGTPPAPPWATVVFGITEDGFVPRWVITIPFYVRFIDDVLGVWLVHPITSTNDTNWEKFQLDMNSLDGLEWECTTPSTSVNFMDLTITIRDGRLETSLFEKSQNLYLYIPPHSSHPKGVLTGLIFGQVLRVRRLCTHEADATAKLQQFFTRLTARGHHPNDLLPMFRRAEENAQNYLARNNDDHARLRNRKLLQSQKQVFFHLQYHPEDPPTRDIQRLWQDYVAKPPGQKPVELMKNDAGDRVGFNKLVVAYSRPLNLRNRFSVRDIDGRGKPVSQCLAK</sequence>
<feature type="domain" description="Helix-turn-helix" evidence="1">
    <location>
        <begin position="470"/>
        <end position="523"/>
    </location>
</feature>
<accession>A0ABD3NBL1</accession>
<evidence type="ECO:0000313" key="3">
    <source>
        <dbReference type="Proteomes" id="UP001530400"/>
    </source>
</evidence>